<accession>A0A1G9GPF1</accession>
<evidence type="ECO:0000313" key="2">
    <source>
        <dbReference type="EMBL" id="SDL02537.1"/>
    </source>
</evidence>
<proteinExistence type="predicted"/>
<name>A0A1G9GPF1_9MICO</name>
<feature type="region of interest" description="Disordered" evidence="1">
    <location>
        <begin position="64"/>
        <end position="85"/>
    </location>
</feature>
<dbReference type="AlphaFoldDB" id="A0A1G9GPF1"/>
<sequence>MHASITIDDLIAEGQSWRVRSPRAIITLALEAVDMFVRSESPVENAYAGLRDNIAMFTRNLLDGRPTGGVHQVSDSAHSARSRER</sequence>
<evidence type="ECO:0000313" key="3">
    <source>
        <dbReference type="Proteomes" id="UP000198701"/>
    </source>
</evidence>
<evidence type="ECO:0000256" key="1">
    <source>
        <dbReference type="SAM" id="MobiDB-lite"/>
    </source>
</evidence>
<gene>
    <name evidence="2" type="ORF">SAMN05216282_12313</name>
</gene>
<keyword evidence="3" id="KW-1185">Reference proteome</keyword>
<dbReference type="STRING" id="386301.SAMN05216282_12313"/>
<dbReference type="EMBL" id="FNFU01000023">
    <property type="protein sequence ID" value="SDL02537.1"/>
    <property type="molecule type" value="Genomic_DNA"/>
</dbReference>
<reference evidence="2 3" key="1">
    <citation type="submission" date="2016-10" db="EMBL/GenBank/DDBJ databases">
        <authorList>
            <person name="de Groot N.N."/>
        </authorList>
    </citation>
    <scope>NUCLEOTIDE SEQUENCE [LARGE SCALE GENOMIC DNA]</scope>
    <source>
        <strain evidence="2 3">CGMCC 1.5382</strain>
    </source>
</reference>
<dbReference type="Proteomes" id="UP000198701">
    <property type="component" value="Unassembled WGS sequence"/>
</dbReference>
<protein>
    <submittedName>
        <fullName evidence="2">Uncharacterized protein</fullName>
    </submittedName>
</protein>
<organism evidence="2 3">
    <name type="scientific">Cryobacterium psychrotolerans</name>
    <dbReference type="NCBI Taxonomy" id="386301"/>
    <lineage>
        <taxon>Bacteria</taxon>
        <taxon>Bacillati</taxon>
        <taxon>Actinomycetota</taxon>
        <taxon>Actinomycetes</taxon>
        <taxon>Micrococcales</taxon>
        <taxon>Microbacteriaceae</taxon>
        <taxon>Cryobacterium</taxon>
    </lineage>
</organism>